<dbReference type="OrthoDB" id="5328262at2"/>
<evidence type="ECO:0000313" key="1">
    <source>
        <dbReference type="EMBL" id="PWK26179.1"/>
    </source>
</evidence>
<dbReference type="EMBL" id="QGGO01000013">
    <property type="protein sequence ID" value="PWK26179.1"/>
    <property type="molecule type" value="Genomic_DNA"/>
</dbReference>
<protein>
    <recommendedName>
        <fullName evidence="3">DUF115 domain-containing protein</fullName>
    </recommendedName>
</protein>
<reference evidence="1 2" key="1">
    <citation type="submission" date="2018-05" db="EMBL/GenBank/DDBJ databases">
        <title>Genomic Encyclopedia of Archaeal and Bacterial Type Strains, Phase II (KMG-II): from individual species to whole genera.</title>
        <authorList>
            <person name="Goeker M."/>
        </authorList>
    </citation>
    <scope>NUCLEOTIDE SEQUENCE [LARGE SCALE GENOMIC DNA]</scope>
    <source>
        <strain evidence="1 2">DSM 22214</strain>
    </source>
</reference>
<comment type="caution">
    <text evidence="1">The sequence shown here is derived from an EMBL/GenBank/DDBJ whole genome shotgun (WGS) entry which is preliminary data.</text>
</comment>
<dbReference type="AlphaFoldDB" id="A0A316EA17"/>
<sequence>MIQRILNIQRFFEQLFDSIFSILKVIVWSKFSVSHPPVQSENCVILGNGPSLKDSMDNHKDFILQSDIFCVNLFAISDYYTQLKPNNYLLLDEAFINPNHERASQAIEHLVKDTAWKINVFIPYKFKKSAYFQDKFSKNQFIQPVYFNYVIFGGFDWLRFWIYKKDLGMPQSQNVLIASVFRCINLGYKNIYLLGADHTWHESIRLDENNEIIADDSHFYGNKTYQINQLVSQEESYMARQFLSLHKAFKGYEVLARYAQYRGTKVLNASKRSYIDVFEKIKLF</sequence>
<proteinExistence type="predicted"/>
<accession>A0A316EA17</accession>
<evidence type="ECO:0000313" key="2">
    <source>
        <dbReference type="Proteomes" id="UP000245489"/>
    </source>
</evidence>
<organism evidence="1 2">
    <name type="scientific">Arcicella aurantiaca</name>
    <dbReference type="NCBI Taxonomy" id="591202"/>
    <lineage>
        <taxon>Bacteria</taxon>
        <taxon>Pseudomonadati</taxon>
        <taxon>Bacteroidota</taxon>
        <taxon>Cytophagia</taxon>
        <taxon>Cytophagales</taxon>
        <taxon>Flectobacillaceae</taxon>
        <taxon>Arcicella</taxon>
    </lineage>
</organism>
<gene>
    <name evidence="1" type="ORF">LV89_02660</name>
</gene>
<dbReference type="RefSeq" id="WP_109743384.1">
    <property type="nucleotide sequence ID" value="NZ_QGGO01000013.1"/>
</dbReference>
<name>A0A316EA17_9BACT</name>
<keyword evidence="2" id="KW-1185">Reference proteome</keyword>
<evidence type="ECO:0008006" key="3">
    <source>
        <dbReference type="Google" id="ProtNLM"/>
    </source>
</evidence>
<dbReference type="Gene3D" id="3.90.1480.10">
    <property type="entry name" value="Alpha-2,3-sialyltransferase"/>
    <property type="match status" value="1"/>
</dbReference>
<dbReference type="Proteomes" id="UP000245489">
    <property type="component" value="Unassembled WGS sequence"/>
</dbReference>